<dbReference type="InterPro" id="IPR002192">
    <property type="entry name" value="PPDK_AMP/ATP-bd"/>
</dbReference>
<evidence type="ECO:0000256" key="9">
    <source>
        <dbReference type="ARBA" id="ARBA00022741"/>
    </source>
</evidence>
<keyword evidence="12" id="KW-0460">Magnesium</keyword>
<keyword evidence="8" id="KW-0479">Metal-binding</keyword>
<evidence type="ECO:0000256" key="12">
    <source>
        <dbReference type="ARBA" id="ARBA00022842"/>
    </source>
</evidence>
<dbReference type="InterPro" id="IPR006319">
    <property type="entry name" value="PEP_synth"/>
</dbReference>
<dbReference type="Gene3D" id="3.30.1490.20">
    <property type="entry name" value="ATP-grasp fold, A domain"/>
    <property type="match status" value="1"/>
</dbReference>
<sequence>MKKKRVNTYIDDLVTATSADISMIGNEAFNFSRLYNQEIKVPDALALTTLTFDDFLVTSNSAERILHMLSQVQPFVRQTAKNASGQIINMIMTNEIPTGIRNSMYSIFQTLVGNGNKSYIQLEVSNVIDEKFIPEEIRSLSYFDINNFDDFVNKIRLIWASLFSTESIELRTNRYYRGPISLAILVRQMRKFELSGKVYSIPPITKENDTAEVTANFGILDKSIDLDQAQDSYKVDLNNRKIIEKTIVPQEFMILRNGAQNNLSERRTRVEISNEWKRRQKLDDDSILKLVDILAALEDSYKAPIEIEWGIETGELFVVDVEIIARQGESVAEHDQKEMLKKFGVDKKEIIEDDHALTNIQDEIEKAEDNDGQSTPEKINELMSIDAQKDTDMNWPKWASKYKLVANTLLDISKIDANNLHAMTLFNGTYFDSTDAILSKKVLPEMIFDQKNKLHSWLDAVLQVISVAATNGENKDFIYQFSNPLVSDLKELSIPEKFKKYYGDERFLQFPEALVSEVLLLQMLQDHYSTPLIHICIPYLRNMDNLMDIKKILNSQGLTRSGATKFYAEVAVPSMAYEIDEIEQGAIDGIIINYDVLLRISVYRANPREIDHKALSKLIKKVIGDAKIIGLETYIKFSAKSDLALKLVAELNPTGYIFSYMPSENQLQTLQEHESTSLNASE</sequence>
<keyword evidence="7" id="KW-0808">Transferase</keyword>
<dbReference type="Proteomes" id="UP000775877">
    <property type="component" value="Unassembled WGS sequence"/>
</dbReference>
<comment type="function">
    <text evidence="2">Catalyzes the phosphorylation of pyruvate to phosphoenolpyruvate.</text>
</comment>
<dbReference type="PANTHER" id="PTHR43030:SF1">
    <property type="entry name" value="PHOSPHOENOLPYRUVATE SYNTHASE"/>
    <property type="match status" value="1"/>
</dbReference>
<dbReference type="GO" id="GO:0008986">
    <property type="term" value="F:pyruvate, water dikinase activity"/>
    <property type="evidence" value="ECO:0007669"/>
    <property type="project" value="UniProtKB-EC"/>
</dbReference>
<evidence type="ECO:0000313" key="17">
    <source>
        <dbReference type="Proteomes" id="UP000775877"/>
    </source>
</evidence>
<dbReference type="Pfam" id="PF01326">
    <property type="entry name" value="PPDK_N"/>
    <property type="match status" value="1"/>
</dbReference>
<comment type="caution">
    <text evidence="16">The sequence shown here is derived from an EMBL/GenBank/DDBJ whole genome shotgun (WGS) entry which is preliminary data.</text>
</comment>
<keyword evidence="9" id="KW-0547">Nucleotide-binding</keyword>
<organism evidence="16 17">
    <name type="scientific">Candidatus Dojkabacteria bacterium</name>
    <dbReference type="NCBI Taxonomy" id="2099670"/>
    <lineage>
        <taxon>Bacteria</taxon>
        <taxon>Candidatus Dojkabacteria</taxon>
    </lineage>
</organism>
<evidence type="ECO:0000256" key="7">
    <source>
        <dbReference type="ARBA" id="ARBA00022679"/>
    </source>
</evidence>
<protein>
    <recommendedName>
        <fullName evidence="6">Phosphoenolpyruvate synthase</fullName>
        <ecNumber evidence="5">2.7.9.2</ecNumber>
    </recommendedName>
    <alternativeName>
        <fullName evidence="13">Pyruvate, water dikinase</fullName>
    </alternativeName>
</protein>
<reference evidence="16" key="2">
    <citation type="journal article" date="2021" name="Microbiome">
        <title>Successional dynamics and alternative stable states in a saline activated sludge microbial community over 9 years.</title>
        <authorList>
            <person name="Wang Y."/>
            <person name="Ye J."/>
            <person name="Ju F."/>
            <person name="Liu L."/>
            <person name="Boyd J.A."/>
            <person name="Deng Y."/>
            <person name="Parks D.H."/>
            <person name="Jiang X."/>
            <person name="Yin X."/>
            <person name="Woodcroft B.J."/>
            <person name="Tyson G.W."/>
            <person name="Hugenholtz P."/>
            <person name="Polz M.F."/>
            <person name="Zhang T."/>
        </authorList>
    </citation>
    <scope>NUCLEOTIDE SEQUENCE</scope>
    <source>
        <strain evidence="16">HKST-UBA13</strain>
    </source>
</reference>
<dbReference type="AlphaFoldDB" id="A0A955IAX1"/>
<dbReference type="Gene3D" id="3.30.470.20">
    <property type="entry name" value="ATP-grasp fold, B domain"/>
    <property type="match status" value="1"/>
</dbReference>
<evidence type="ECO:0000256" key="6">
    <source>
        <dbReference type="ARBA" id="ARBA00021623"/>
    </source>
</evidence>
<comment type="catalytic activity">
    <reaction evidence="14">
        <text>pyruvate + ATP + H2O = phosphoenolpyruvate + AMP + phosphate + 2 H(+)</text>
        <dbReference type="Rhea" id="RHEA:11364"/>
        <dbReference type="ChEBI" id="CHEBI:15361"/>
        <dbReference type="ChEBI" id="CHEBI:15377"/>
        <dbReference type="ChEBI" id="CHEBI:15378"/>
        <dbReference type="ChEBI" id="CHEBI:30616"/>
        <dbReference type="ChEBI" id="CHEBI:43474"/>
        <dbReference type="ChEBI" id="CHEBI:58702"/>
        <dbReference type="ChEBI" id="CHEBI:456215"/>
        <dbReference type="EC" id="2.7.9.2"/>
    </reaction>
</comment>
<comment type="pathway">
    <text evidence="3">Carbohydrate biosynthesis; gluconeogenesis.</text>
</comment>
<dbReference type="GO" id="GO:0046872">
    <property type="term" value="F:metal ion binding"/>
    <property type="evidence" value="ECO:0007669"/>
    <property type="project" value="UniProtKB-KW"/>
</dbReference>
<dbReference type="EMBL" id="JAGQLJ010000065">
    <property type="protein sequence ID" value="MCA9381239.1"/>
    <property type="molecule type" value="Genomic_DNA"/>
</dbReference>
<evidence type="ECO:0000256" key="14">
    <source>
        <dbReference type="ARBA" id="ARBA00047700"/>
    </source>
</evidence>
<evidence type="ECO:0000256" key="8">
    <source>
        <dbReference type="ARBA" id="ARBA00022723"/>
    </source>
</evidence>
<accession>A0A955IAX1</accession>
<dbReference type="InterPro" id="IPR013815">
    <property type="entry name" value="ATP_grasp_subdomain_1"/>
</dbReference>
<feature type="domain" description="Pyruvate phosphate dikinase AMP/ATP-binding" evidence="15">
    <location>
        <begin position="23"/>
        <end position="337"/>
    </location>
</feature>
<proteinExistence type="inferred from homology"/>
<evidence type="ECO:0000256" key="10">
    <source>
        <dbReference type="ARBA" id="ARBA00022777"/>
    </source>
</evidence>
<dbReference type="EC" id="2.7.9.2" evidence="5"/>
<evidence type="ECO:0000256" key="13">
    <source>
        <dbReference type="ARBA" id="ARBA00033470"/>
    </source>
</evidence>
<evidence type="ECO:0000256" key="1">
    <source>
        <dbReference type="ARBA" id="ARBA00001946"/>
    </source>
</evidence>
<comment type="cofactor">
    <cofactor evidence="1">
        <name>Mg(2+)</name>
        <dbReference type="ChEBI" id="CHEBI:18420"/>
    </cofactor>
</comment>
<reference evidence="16" key="1">
    <citation type="submission" date="2020-04" db="EMBL/GenBank/DDBJ databases">
        <authorList>
            <person name="Zhang T."/>
        </authorList>
    </citation>
    <scope>NUCLEOTIDE SEQUENCE</scope>
    <source>
        <strain evidence="16">HKST-UBA13</strain>
    </source>
</reference>
<evidence type="ECO:0000256" key="2">
    <source>
        <dbReference type="ARBA" id="ARBA00002988"/>
    </source>
</evidence>
<dbReference type="SUPFAM" id="SSF56059">
    <property type="entry name" value="Glutathione synthetase ATP-binding domain-like"/>
    <property type="match status" value="1"/>
</dbReference>
<evidence type="ECO:0000256" key="5">
    <source>
        <dbReference type="ARBA" id="ARBA00011996"/>
    </source>
</evidence>
<dbReference type="PANTHER" id="PTHR43030">
    <property type="entry name" value="PHOSPHOENOLPYRUVATE SYNTHASE"/>
    <property type="match status" value="1"/>
</dbReference>
<evidence type="ECO:0000256" key="11">
    <source>
        <dbReference type="ARBA" id="ARBA00022840"/>
    </source>
</evidence>
<gene>
    <name evidence="16" type="ORF">KC678_03160</name>
</gene>
<evidence type="ECO:0000313" key="16">
    <source>
        <dbReference type="EMBL" id="MCA9381239.1"/>
    </source>
</evidence>
<name>A0A955IAX1_9BACT</name>
<evidence type="ECO:0000256" key="3">
    <source>
        <dbReference type="ARBA" id="ARBA00004742"/>
    </source>
</evidence>
<dbReference type="GO" id="GO:0005524">
    <property type="term" value="F:ATP binding"/>
    <property type="evidence" value="ECO:0007669"/>
    <property type="project" value="UniProtKB-KW"/>
</dbReference>
<keyword evidence="10" id="KW-0418">Kinase</keyword>
<comment type="similarity">
    <text evidence="4">Belongs to the PEP-utilizing enzyme family.</text>
</comment>
<evidence type="ECO:0000259" key="15">
    <source>
        <dbReference type="Pfam" id="PF01326"/>
    </source>
</evidence>
<keyword evidence="11" id="KW-0067">ATP-binding</keyword>
<evidence type="ECO:0000256" key="4">
    <source>
        <dbReference type="ARBA" id="ARBA00007837"/>
    </source>
</evidence>